<dbReference type="RefSeq" id="WP_210511198.1">
    <property type="nucleotide sequence ID" value="NZ_JAFIDN010000004.1"/>
</dbReference>
<dbReference type="PROSITE" id="PS51257">
    <property type="entry name" value="PROKAR_LIPOPROTEIN"/>
    <property type="match status" value="1"/>
</dbReference>
<feature type="chain" id="PRO_5035221118" evidence="1">
    <location>
        <begin position="22"/>
        <end position="403"/>
    </location>
</feature>
<reference evidence="2" key="1">
    <citation type="submission" date="2021-02" db="EMBL/GenBank/DDBJ databases">
        <title>Natronogracilivirga saccharolytica gen. nov. sp. nov. a new anaerobic, haloalkiliphilic carbohydrate-fermenting bacterium from soda lake and proposing of Cyclonatronumiaceae fam. nov. in the phylum Balneolaeota.</title>
        <authorList>
            <person name="Zhilina T.N."/>
            <person name="Sorokin D.Y."/>
            <person name="Zavarzina D.G."/>
            <person name="Toshchakov S.V."/>
            <person name="Kublanov I.V."/>
        </authorList>
    </citation>
    <scope>NUCLEOTIDE SEQUENCE</scope>
    <source>
        <strain evidence="2">Z-1702</strain>
    </source>
</reference>
<evidence type="ECO:0000256" key="1">
    <source>
        <dbReference type="SAM" id="SignalP"/>
    </source>
</evidence>
<dbReference type="Proteomes" id="UP000673975">
    <property type="component" value="Unassembled WGS sequence"/>
</dbReference>
<keyword evidence="3" id="KW-1185">Reference proteome</keyword>
<dbReference type="EMBL" id="JAFIDN010000004">
    <property type="protein sequence ID" value="MBP3192295.1"/>
    <property type="molecule type" value="Genomic_DNA"/>
</dbReference>
<comment type="caution">
    <text evidence="2">The sequence shown here is derived from an EMBL/GenBank/DDBJ whole genome shotgun (WGS) entry which is preliminary data.</text>
</comment>
<accession>A0A8J7RI97</accession>
<gene>
    <name evidence="2" type="ORF">NATSA_06445</name>
</gene>
<sequence>MKKRNCYIIAPFLMMALFLSSCDESTVGSFHEKADKVPNFSVIEGAENVTLRVDRNNDRGYFNVNLSGVRANNTILDGDYLGWCAHWSAPIDTRGREYDDLSLYSTYNDKNWNKLNYVLNKRSEYFRTIDGVSYKEIQAVIWTLIDYKEFDIDENQIFDELNRSAFDAVLEDVKKNGDDFRHTPGSIHAIFADASVHETNDKSTQTVIIEGTAWSWAAPHNLNSNSFRVHDLGQRWGWVTYYWFYDIEENGDVGDEFGENNPLMAGLYADCGFGNLQNPEPSEITDCPQVADVKMWHDNDDKLYINIFNKENEFDYPANKFSVYVGRDLPSGLGIGQFPYKKESFYDSGDPFGFDVTFTIDLEDEFDMTGPFGEPTSDDFPPESGDLPVPPLYILIHGDTKEQ</sequence>
<feature type="signal peptide" evidence="1">
    <location>
        <begin position="1"/>
        <end position="21"/>
    </location>
</feature>
<organism evidence="2 3">
    <name type="scientific">Natronogracilivirga saccharolytica</name>
    <dbReference type="NCBI Taxonomy" id="2812953"/>
    <lineage>
        <taxon>Bacteria</taxon>
        <taxon>Pseudomonadati</taxon>
        <taxon>Balneolota</taxon>
        <taxon>Balneolia</taxon>
        <taxon>Balneolales</taxon>
        <taxon>Cyclonatronaceae</taxon>
        <taxon>Natronogracilivirga</taxon>
    </lineage>
</organism>
<keyword evidence="1" id="KW-0732">Signal</keyword>
<dbReference type="AlphaFoldDB" id="A0A8J7RI97"/>
<name>A0A8J7RI97_9BACT</name>
<proteinExistence type="predicted"/>
<evidence type="ECO:0000313" key="2">
    <source>
        <dbReference type="EMBL" id="MBP3192295.1"/>
    </source>
</evidence>
<evidence type="ECO:0000313" key="3">
    <source>
        <dbReference type="Proteomes" id="UP000673975"/>
    </source>
</evidence>
<protein>
    <submittedName>
        <fullName evidence="2">Uncharacterized protein</fullName>
    </submittedName>
</protein>